<gene>
    <name evidence="2" type="ORF">K435DRAFT_786592</name>
</gene>
<dbReference type="Proteomes" id="UP000297245">
    <property type="component" value="Unassembled WGS sequence"/>
</dbReference>
<proteinExistence type="predicted"/>
<evidence type="ECO:0000313" key="2">
    <source>
        <dbReference type="EMBL" id="THU77685.1"/>
    </source>
</evidence>
<feature type="compositionally biased region" description="Pro residues" evidence="1">
    <location>
        <begin position="94"/>
        <end position="104"/>
    </location>
</feature>
<evidence type="ECO:0000256" key="1">
    <source>
        <dbReference type="SAM" id="MobiDB-lite"/>
    </source>
</evidence>
<dbReference type="AlphaFoldDB" id="A0A4V4HB23"/>
<accession>A0A4V4HB23</accession>
<reference evidence="2 3" key="1">
    <citation type="journal article" date="2019" name="Nat. Ecol. Evol.">
        <title>Megaphylogeny resolves global patterns of mushroom evolution.</title>
        <authorList>
            <person name="Varga T."/>
            <person name="Krizsan K."/>
            <person name="Foldi C."/>
            <person name="Dima B."/>
            <person name="Sanchez-Garcia M."/>
            <person name="Sanchez-Ramirez S."/>
            <person name="Szollosi G.J."/>
            <person name="Szarkandi J.G."/>
            <person name="Papp V."/>
            <person name="Albert L."/>
            <person name="Andreopoulos W."/>
            <person name="Angelini C."/>
            <person name="Antonin V."/>
            <person name="Barry K.W."/>
            <person name="Bougher N.L."/>
            <person name="Buchanan P."/>
            <person name="Buyck B."/>
            <person name="Bense V."/>
            <person name="Catcheside P."/>
            <person name="Chovatia M."/>
            <person name="Cooper J."/>
            <person name="Damon W."/>
            <person name="Desjardin D."/>
            <person name="Finy P."/>
            <person name="Geml J."/>
            <person name="Haridas S."/>
            <person name="Hughes K."/>
            <person name="Justo A."/>
            <person name="Karasinski D."/>
            <person name="Kautmanova I."/>
            <person name="Kiss B."/>
            <person name="Kocsube S."/>
            <person name="Kotiranta H."/>
            <person name="LaButti K.M."/>
            <person name="Lechner B.E."/>
            <person name="Liimatainen K."/>
            <person name="Lipzen A."/>
            <person name="Lukacs Z."/>
            <person name="Mihaltcheva S."/>
            <person name="Morgado L.N."/>
            <person name="Niskanen T."/>
            <person name="Noordeloos M.E."/>
            <person name="Ohm R.A."/>
            <person name="Ortiz-Santana B."/>
            <person name="Ovrebo C."/>
            <person name="Racz N."/>
            <person name="Riley R."/>
            <person name="Savchenko A."/>
            <person name="Shiryaev A."/>
            <person name="Soop K."/>
            <person name="Spirin V."/>
            <person name="Szebenyi C."/>
            <person name="Tomsovsky M."/>
            <person name="Tulloss R.E."/>
            <person name="Uehling J."/>
            <person name="Grigoriev I.V."/>
            <person name="Vagvolgyi C."/>
            <person name="Papp T."/>
            <person name="Martin F.M."/>
            <person name="Miettinen O."/>
            <person name="Hibbett D.S."/>
            <person name="Nagy L.G."/>
        </authorList>
    </citation>
    <scope>NUCLEOTIDE SEQUENCE [LARGE SCALE GENOMIC DNA]</scope>
    <source>
        <strain evidence="2 3">CBS 962.96</strain>
    </source>
</reference>
<name>A0A4V4HB23_DENBC</name>
<dbReference type="EMBL" id="ML180364">
    <property type="protein sequence ID" value="THU77685.1"/>
    <property type="molecule type" value="Genomic_DNA"/>
</dbReference>
<feature type="region of interest" description="Disordered" evidence="1">
    <location>
        <begin position="23"/>
        <end position="115"/>
    </location>
</feature>
<sequence length="142" mass="15713">MHCRGDAYPDELNTPRSRFDFLFSSLGGGDKTPRSRSRFGMNDEKQIKDCSDERRVVDLGNSTSESRSDQARTTPSRTVSQSSIKKMYDLHSRPLPPIPAPSTPSSPEQSSPTVRLLPLPHPVFTGMDMVTSIPGTPPGYYL</sequence>
<feature type="compositionally biased region" description="Basic and acidic residues" evidence="1">
    <location>
        <begin position="41"/>
        <end position="57"/>
    </location>
</feature>
<protein>
    <submittedName>
        <fullName evidence="2">Uncharacterized protein</fullName>
    </submittedName>
</protein>
<evidence type="ECO:0000313" key="3">
    <source>
        <dbReference type="Proteomes" id="UP000297245"/>
    </source>
</evidence>
<keyword evidence="3" id="KW-1185">Reference proteome</keyword>
<feature type="compositionally biased region" description="Polar residues" evidence="1">
    <location>
        <begin position="60"/>
        <end position="84"/>
    </location>
</feature>
<organism evidence="2 3">
    <name type="scientific">Dendrothele bispora (strain CBS 962.96)</name>
    <dbReference type="NCBI Taxonomy" id="1314807"/>
    <lineage>
        <taxon>Eukaryota</taxon>
        <taxon>Fungi</taxon>
        <taxon>Dikarya</taxon>
        <taxon>Basidiomycota</taxon>
        <taxon>Agaricomycotina</taxon>
        <taxon>Agaricomycetes</taxon>
        <taxon>Agaricomycetidae</taxon>
        <taxon>Agaricales</taxon>
        <taxon>Agaricales incertae sedis</taxon>
        <taxon>Dendrothele</taxon>
    </lineage>
</organism>